<dbReference type="PANTHER" id="PTHR18901:SF38">
    <property type="entry name" value="PSEUDOURIDINE-5'-PHOSPHATASE"/>
    <property type="match status" value="1"/>
</dbReference>
<dbReference type="PANTHER" id="PTHR18901">
    <property type="entry name" value="2-DEOXYGLUCOSE-6-PHOSPHATE PHOSPHATASE 2"/>
    <property type="match status" value="1"/>
</dbReference>
<dbReference type="Gene3D" id="1.10.150.240">
    <property type="entry name" value="Putative phosphatase, domain 2"/>
    <property type="match status" value="1"/>
</dbReference>
<evidence type="ECO:0000313" key="2">
    <source>
        <dbReference type="Proteomes" id="UP000318709"/>
    </source>
</evidence>
<sequence>MVIFDCDGVLVGGEHLSNALMAEEARKYGWPLSDEEAARIFSGGELAKIGERIAEHTGKKLPADWGLMMQKRIATMMKTEAETIDGAEKMLQDVKNLGLPIAVGSNSSGEEMEAKFSSTGLDEIIPADAIHSARDLNVPKPRPDVYLHAAANEGVKPENCIVLEDSDPGAEAARKAGMACVLLRPLDEPAPEWPGLLRISHLDQFVPLLKKIMAEQKAHETTKAS</sequence>
<dbReference type="InterPro" id="IPR023214">
    <property type="entry name" value="HAD_sf"/>
</dbReference>
<gene>
    <name evidence="1" type="ORF">E3E12_04585</name>
</gene>
<dbReference type="AlphaFoldDB" id="A0A4Y6UB80"/>
<organism evidence="1 2">
    <name type="scientific">Formicincola oecophyllae</name>
    <dbReference type="NCBI Taxonomy" id="2558361"/>
    <lineage>
        <taxon>Bacteria</taxon>
        <taxon>Pseudomonadati</taxon>
        <taxon>Pseudomonadota</taxon>
        <taxon>Alphaproteobacteria</taxon>
        <taxon>Acetobacterales</taxon>
        <taxon>Acetobacteraceae</taxon>
        <taxon>Formicincola</taxon>
    </lineage>
</organism>
<dbReference type="EMBL" id="CP038231">
    <property type="protein sequence ID" value="QDH14384.1"/>
    <property type="molecule type" value="Genomic_DNA"/>
</dbReference>
<reference evidence="1 2" key="1">
    <citation type="submission" date="2019-03" db="EMBL/GenBank/DDBJ databases">
        <title>The complete genome sequence of Swingsia_sp. F3b2 LMG30590(T).</title>
        <authorList>
            <person name="Chua K.-O."/>
            <person name="Chan K.-G."/>
            <person name="See-Too W.-S."/>
        </authorList>
    </citation>
    <scope>NUCLEOTIDE SEQUENCE [LARGE SCALE GENOMIC DNA]</scope>
    <source>
        <strain evidence="1 2">F3b2</strain>
    </source>
</reference>
<dbReference type="Proteomes" id="UP000318709">
    <property type="component" value="Chromosome"/>
</dbReference>
<dbReference type="Gene3D" id="3.40.50.1000">
    <property type="entry name" value="HAD superfamily/HAD-like"/>
    <property type="match status" value="1"/>
</dbReference>
<keyword evidence="2" id="KW-1185">Reference proteome</keyword>
<evidence type="ECO:0000313" key="1">
    <source>
        <dbReference type="EMBL" id="QDH14384.1"/>
    </source>
</evidence>
<dbReference type="SFLD" id="SFLDS00003">
    <property type="entry name" value="Haloacid_Dehalogenase"/>
    <property type="match status" value="1"/>
</dbReference>
<proteinExistence type="predicted"/>
<dbReference type="KEGG" id="swf:E3E12_04585"/>
<dbReference type="InterPro" id="IPR041492">
    <property type="entry name" value="HAD_2"/>
</dbReference>
<dbReference type="RefSeq" id="WP_141444086.1">
    <property type="nucleotide sequence ID" value="NZ_CP038231.1"/>
</dbReference>
<accession>A0A4Y6UB80</accession>
<dbReference type="OrthoDB" id="9797743at2"/>
<dbReference type="SFLD" id="SFLDG01129">
    <property type="entry name" value="C1.5:_HAD__Beta-PGM__Phosphata"/>
    <property type="match status" value="1"/>
</dbReference>
<dbReference type="InterPro" id="IPR006439">
    <property type="entry name" value="HAD-SF_hydro_IA"/>
</dbReference>
<name>A0A4Y6UB80_9PROT</name>
<dbReference type="NCBIfam" id="TIGR01509">
    <property type="entry name" value="HAD-SF-IA-v3"/>
    <property type="match status" value="1"/>
</dbReference>
<dbReference type="SUPFAM" id="SSF56784">
    <property type="entry name" value="HAD-like"/>
    <property type="match status" value="1"/>
</dbReference>
<dbReference type="Pfam" id="PF13419">
    <property type="entry name" value="HAD_2"/>
    <property type="match status" value="1"/>
</dbReference>
<protein>
    <submittedName>
        <fullName evidence="1">HAD family phosphatase</fullName>
    </submittedName>
</protein>
<dbReference type="InterPro" id="IPR036412">
    <property type="entry name" value="HAD-like_sf"/>
</dbReference>
<dbReference type="InterPro" id="IPR023198">
    <property type="entry name" value="PGP-like_dom2"/>
</dbReference>